<dbReference type="GO" id="GO:0004674">
    <property type="term" value="F:protein serine/threonine kinase activity"/>
    <property type="evidence" value="ECO:0007669"/>
    <property type="project" value="UniProtKB-KW"/>
</dbReference>
<dbReference type="eggNOG" id="KOG0583">
    <property type="taxonomic scope" value="Eukaryota"/>
</dbReference>
<dbReference type="Pfam" id="PF00069">
    <property type="entry name" value="Pkinase"/>
    <property type="match status" value="1"/>
</dbReference>
<feature type="compositionally biased region" description="Low complexity" evidence="11">
    <location>
        <begin position="463"/>
        <end position="473"/>
    </location>
</feature>
<dbReference type="AlphaFoldDB" id="G0W8R4"/>
<dbReference type="RefSeq" id="XP_003669418.1">
    <property type="nucleotide sequence ID" value="XM_003669370.1"/>
</dbReference>
<dbReference type="PANTHER" id="PTHR43895">
    <property type="entry name" value="CALCIUM/CALMODULIN-DEPENDENT PROTEIN KINASE KINASE-RELATED"/>
    <property type="match status" value="1"/>
</dbReference>
<evidence type="ECO:0000256" key="10">
    <source>
        <dbReference type="RuleBase" id="RU000304"/>
    </source>
</evidence>
<dbReference type="EC" id="2.7.11.1" evidence="1"/>
<dbReference type="OMA" id="LMVEMAN"/>
<evidence type="ECO:0000256" key="11">
    <source>
        <dbReference type="SAM" id="MobiDB-lite"/>
    </source>
</evidence>
<comment type="similarity">
    <text evidence="10">Belongs to the protein kinase superfamily.</text>
</comment>
<dbReference type="GeneID" id="11496308"/>
<accession>G0W8R4</accession>
<comment type="catalytic activity">
    <reaction evidence="8">
        <text>L-seryl-[protein] + ATP = O-phospho-L-seryl-[protein] + ADP + H(+)</text>
        <dbReference type="Rhea" id="RHEA:17989"/>
        <dbReference type="Rhea" id="RHEA-COMP:9863"/>
        <dbReference type="Rhea" id="RHEA-COMP:11604"/>
        <dbReference type="ChEBI" id="CHEBI:15378"/>
        <dbReference type="ChEBI" id="CHEBI:29999"/>
        <dbReference type="ChEBI" id="CHEBI:30616"/>
        <dbReference type="ChEBI" id="CHEBI:83421"/>
        <dbReference type="ChEBI" id="CHEBI:456216"/>
        <dbReference type="EC" id="2.7.11.1"/>
    </reaction>
</comment>
<gene>
    <name evidence="13" type="primary">NDAI0C05160</name>
    <name evidence="13" type="ordered locus">NDAI_0C05160</name>
</gene>
<dbReference type="Gene3D" id="3.30.200.20">
    <property type="entry name" value="Phosphorylase Kinase, domain 1"/>
    <property type="match status" value="1"/>
</dbReference>
<keyword evidence="5" id="KW-0418">Kinase</keyword>
<dbReference type="HOGENOM" id="CLU_000288_172_4_1"/>
<evidence type="ECO:0000256" key="1">
    <source>
        <dbReference type="ARBA" id="ARBA00012513"/>
    </source>
</evidence>
<feature type="domain" description="Protein kinase" evidence="12">
    <location>
        <begin position="10"/>
        <end position="334"/>
    </location>
</feature>
<evidence type="ECO:0000313" key="13">
    <source>
        <dbReference type="EMBL" id="CCD24175.1"/>
    </source>
</evidence>
<dbReference type="PROSITE" id="PS50011">
    <property type="entry name" value="PROTEIN_KINASE_DOM"/>
    <property type="match status" value="1"/>
</dbReference>
<sequence length="497" mass="56522">MLENCRINNYEIISQIGSGSYSLVFHVKNTVTNDDLALKCIFKSNIPQMLNDNSIDERKKQAIYQNELETYFKQNNNVLFLPNIDLESIMNLTDAQLSQIPHYREIALHLKVHEHKNIVTIHQVLQGTNITFMLMDYYPIDLFTSVVDQRHFANDGLLIKKVFLQLCSALKYCHKRNIFHCDIKPENLLLDSNDNVYVCDFGLATNSNYFTPNVCIGSSYYMAPERLLYSSDDHNNSITNETTPLLPNCKGDIWSLGIILINLVCIRNPWLKAHQLEDTTFHYFVKDSNVLKKILPISDDLYELLLKMFELNPYHRIVLDELMVEMANIKHFEIDGPLQNVPILSKESYEQFSSFSVSQSTSCSTQKKERLLVSPAKNITANNYSSYTTGAQNEPLNYSHIDDNNRLSPSLDTTPYDSDTNDALLNKGLLSRNTGVIGTIPTIVTGSGAEMTTRTIRQPIPHSSSTSSVSSLSNNRPEDHIPRNLPGVTRCEEQLTH</sequence>
<organism evidence="13 14">
    <name type="scientific">Naumovozyma dairenensis (strain ATCC 10597 / BCRC 20456 / CBS 421 / NBRC 0211 / NRRL Y-12639)</name>
    <name type="common">Saccharomyces dairenensis</name>
    <dbReference type="NCBI Taxonomy" id="1071378"/>
    <lineage>
        <taxon>Eukaryota</taxon>
        <taxon>Fungi</taxon>
        <taxon>Dikarya</taxon>
        <taxon>Ascomycota</taxon>
        <taxon>Saccharomycotina</taxon>
        <taxon>Saccharomycetes</taxon>
        <taxon>Saccharomycetales</taxon>
        <taxon>Saccharomycetaceae</taxon>
        <taxon>Naumovozyma</taxon>
    </lineage>
</organism>
<evidence type="ECO:0000256" key="8">
    <source>
        <dbReference type="ARBA" id="ARBA00048679"/>
    </source>
</evidence>
<dbReference type="InterPro" id="IPR000719">
    <property type="entry name" value="Prot_kinase_dom"/>
</dbReference>
<dbReference type="OrthoDB" id="541276at2759"/>
<keyword evidence="14" id="KW-1185">Reference proteome</keyword>
<feature type="compositionally biased region" description="Polar residues" evidence="11">
    <location>
        <begin position="406"/>
        <end position="415"/>
    </location>
</feature>
<evidence type="ECO:0000256" key="6">
    <source>
        <dbReference type="ARBA" id="ARBA00022840"/>
    </source>
</evidence>
<dbReference type="EMBL" id="HE580269">
    <property type="protein sequence ID" value="CCD24175.1"/>
    <property type="molecule type" value="Genomic_DNA"/>
</dbReference>
<dbReference type="Gene3D" id="1.10.510.10">
    <property type="entry name" value="Transferase(Phosphotransferase) domain 1"/>
    <property type="match status" value="1"/>
</dbReference>
<evidence type="ECO:0000256" key="9">
    <source>
        <dbReference type="PROSITE-ProRule" id="PRU10141"/>
    </source>
</evidence>
<dbReference type="GO" id="GO:0007165">
    <property type="term" value="P:signal transduction"/>
    <property type="evidence" value="ECO:0007669"/>
    <property type="project" value="TreeGrafter"/>
</dbReference>
<evidence type="ECO:0000256" key="2">
    <source>
        <dbReference type="ARBA" id="ARBA00022527"/>
    </source>
</evidence>
<dbReference type="InterPro" id="IPR008271">
    <property type="entry name" value="Ser/Thr_kinase_AS"/>
</dbReference>
<protein>
    <recommendedName>
        <fullName evidence="1">non-specific serine/threonine protein kinase</fullName>
        <ecNumber evidence="1">2.7.11.1</ecNumber>
    </recommendedName>
</protein>
<comment type="catalytic activity">
    <reaction evidence="7">
        <text>L-threonyl-[protein] + ATP = O-phospho-L-threonyl-[protein] + ADP + H(+)</text>
        <dbReference type="Rhea" id="RHEA:46608"/>
        <dbReference type="Rhea" id="RHEA-COMP:11060"/>
        <dbReference type="Rhea" id="RHEA-COMP:11605"/>
        <dbReference type="ChEBI" id="CHEBI:15378"/>
        <dbReference type="ChEBI" id="CHEBI:30013"/>
        <dbReference type="ChEBI" id="CHEBI:30616"/>
        <dbReference type="ChEBI" id="CHEBI:61977"/>
        <dbReference type="ChEBI" id="CHEBI:456216"/>
        <dbReference type="EC" id="2.7.11.1"/>
    </reaction>
</comment>
<dbReference type="STRING" id="1071378.G0W8R4"/>
<keyword evidence="2 10" id="KW-0723">Serine/threonine-protein kinase</keyword>
<dbReference type="PANTHER" id="PTHR43895:SF32">
    <property type="entry name" value="SERINE_THREONINE-PROTEIN KINASE CHK1"/>
    <property type="match status" value="1"/>
</dbReference>
<dbReference type="PROSITE" id="PS00107">
    <property type="entry name" value="PROTEIN_KINASE_ATP"/>
    <property type="match status" value="1"/>
</dbReference>
<feature type="compositionally biased region" description="Polar residues" evidence="11">
    <location>
        <begin position="383"/>
        <end position="396"/>
    </location>
</feature>
<dbReference type="GO" id="GO:0005524">
    <property type="term" value="F:ATP binding"/>
    <property type="evidence" value="ECO:0007669"/>
    <property type="project" value="UniProtKB-UniRule"/>
</dbReference>
<keyword evidence="4 9" id="KW-0547">Nucleotide-binding</keyword>
<dbReference type="KEGG" id="ndi:NDAI_0C05160"/>
<proteinExistence type="inferred from homology"/>
<evidence type="ECO:0000313" key="14">
    <source>
        <dbReference type="Proteomes" id="UP000000689"/>
    </source>
</evidence>
<reference evidence="13 14" key="1">
    <citation type="journal article" date="2011" name="Proc. Natl. Acad. Sci. U.S.A.">
        <title>Evolutionary erosion of yeast sex chromosomes by mating-type switching accidents.</title>
        <authorList>
            <person name="Gordon J.L."/>
            <person name="Armisen D."/>
            <person name="Proux-Wera E."/>
            <person name="Oheigeartaigh S.S."/>
            <person name="Byrne K.P."/>
            <person name="Wolfe K.H."/>
        </authorList>
    </citation>
    <scope>NUCLEOTIDE SEQUENCE [LARGE SCALE GENOMIC DNA]</scope>
    <source>
        <strain evidence="14">ATCC 10597 / BCRC 20456 / CBS 421 / NBRC 0211 / NRRL Y-12639</strain>
    </source>
</reference>
<dbReference type="SUPFAM" id="SSF56112">
    <property type="entry name" value="Protein kinase-like (PK-like)"/>
    <property type="match status" value="1"/>
</dbReference>
<evidence type="ECO:0000256" key="4">
    <source>
        <dbReference type="ARBA" id="ARBA00022741"/>
    </source>
</evidence>
<evidence type="ECO:0000256" key="7">
    <source>
        <dbReference type="ARBA" id="ARBA00047899"/>
    </source>
</evidence>
<dbReference type="Proteomes" id="UP000000689">
    <property type="component" value="Chromosome 3"/>
</dbReference>
<feature type="region of interest" description="Disordered" evidence="11">
    <location>
        <begin position="456"/>
        <end position="497"/>
    </location>
</feature>
<feature type="binding site" evidence="9">
    <location>
        <position position="43"/>
    </location>
    <ligand>
        <name>ATP</name>
        <dbReference type="ChEBI" id="CHEBI:30616"/>
    </ligand>
</feature>
<dbReference type="PROSITE" id="PS00108">
    <property type="entry name" value="PROTEIN_KINASE_ST"/>
    <property type="match status" value="1"/>
</dbReference>
<keyword evidence="3" id="KW-0808">Transferase</keyword>
<dbReference type="InterPro" id="IPR011009">
    <property type="entry name" value="Kinase-like_dom_sf"/>
</dbReference>
<name>G0W8R4_NAUDC</name>
<keyword evidence="6 9" id="KW-0067">ATP-binding</keyword>
<evidence type="ECO:0000256" key="5">
    <source>
        <dbReference type="ARBA" id="ARBA00022777"/>
    </source>
</evidence>
<dbReference type="InterPro" id="IPR017441">
    <property type="entry name" value="Protein_kinase_ATP_BS"/>
</dbReference>
<evidence type="ECO:0000256" key="3">
    <source>
        <dbReference type="ARBA" id="ARBA00022679"/>
    </source>
</evidence>
<feature type="region of interest" description="Disordered" evidence="11">
    <location>
        <begin position="383"/>
        <end position="415"/>
    </location>
</feature>
<evidence type="ECO:0000259" key="12">
    <source>
        <dbReference type="PROSITE" id="PS50011"/>
    </source>
</evidence>
<dbReference type="SMART" id="SM00220">
    <property type="entry name" value="S_TKc"/>
    <property type="match status" value="1"/>
</dbReference>